<feature type="domain" description="PGG" evidence="9">
    <location>
        <begin position="89"/>
        <end position="198"/>
    </location>
</feature>
<feature type="transmembrane region" description="Helical" evidence="8">
    <location>
        <begin position="147"/>
        <end position="166"/>
    </location>
</feature>
<dbReference type="InterPro" id="IPR026961">
    <property type="entry name" value="PGG_dom"/>
</dbReference>
<evidence type="ECO:0000256" key="1">
    <source>
        <dbReference type="ARBA" id="ARBA00004141"/>
    </source>
</evidence>
<evidence type="ECO:0000256" key="8">
    <source>
        <dbReference type="SAM" id="Phobius"/>
    </source>
</evidence>
<accession>A0A2G9HD42</accession>
<keyword evidence="11" id="KW-1185">Reference proteome</keyword>
<feature type="compositionally biased region" description="Acidic residues" evidence="7">
    <location>
        <begin position="24"/>
        <end position="35"/>
    </location>
</feature>
<evidence type="ECO:0000256" key="4">
    <source>
        <dbReference type="ARBA" id="ARBA00022989"/>
    </source>
</evidence>
<keyword evidence="3" id="KW-0677">Repeat</keyword>
<feature type="compositionally biased region" description="Basic residues" evidence="7">
    <location>
        <begin position="67"/>
        <end position="80"/>
    </location>
</feature>
<evidence type="ECO:0000256" key="7">
    <source>
        <dbReference type="SAM" id="MobiDB-lite"/>
    </source>
</evidence>
<keyword evidence="5" id="KW-0040">ANK repeat</keyword>
<feature type="region of interest" description="Disordered" evidence="7">
    <location>
        <begin position="1"/>
        <end position="42"/>
    </location>
</feature>
<keyword evidence="2 8" id="KW-0812">Transmembrane</keyword>
<keyword evidence="4 8" id="KW-1133">Transmembrane helix</keyword>
<dbReference type="Proteomes" id="UP000231279">
    <property type="component" value="Unassembled WGS sequence"/>
</dbReference>
<name>A0A2G9HD42_9LAMI</name>
<feature type="transmembrane region" description="Helical" evidence="8">
    <location>
        <begin position="173"/>
        <end position="195"/>
    </location>
</feature>
<evidence type="ECO:0000256" key="3">
    <source>
        <dbReference type="ARBA" id="ARBA00022737"/>
    </source>
</evidence>
<sequence length="248" mass="27661">METYKASEKCSESGLPPRQSQQIDEPEISYDDEDYEKPKISSKTTVKAKHVIPIFSRRKAIKAGIGKKRFKSTRKSKSNKKKEQEKYREALTNTKDTTTLVATLIATFTYSSGINPPGGMYQDGPLIGTPVAARKTAFKVFTVCNNLALFLSLVVVLYLVSVIPINHRFLYRMLVVALCYMLAAVTFMAAAYGAAFVVTMKPVMIPPRKGLDWTVVLLLTVCGVTGVAAACHKILVFRAWRREKIRDI</sequence>
<dbReference type="EMBL" id="NKXS01002068">
    <property type="protein sequence ID" value="PIN15449.1"/>
    <property type="molecule type" value="Genomic_DNA"/>
</dbReference>
<protein>
    <recommendedName>
        <fullName evidence="9">PGG domain-containing protein</fullName>
    </recommendedName>
</protein>
<evidence type="ECO:0000313" key="10">
    <source>
        <dbReference type="EMBL" id="PIN15449.1"/>
    </source>
</evidence>
<comment type="caution">
    <text evidence="10">The sequence shown here is derived from an EMBL/GenBank/DDBJ whole genome shotgun (WGS) entry which is preliminary data.</text>
</comment>
<dbReference type="GO" id="GO:0005886">
    <property type="term" value="C:plasma membrane"/>
    <property type="evidence" value="ECO:0007669"/>
    <property type="project" value="TreeGrafter"/>
</dbReference>
<dbReference type="PANTHER" id="PTHR24186">
    <property type="entry name" value="PROTEIN PHOSPHATASE 1 REGULATORY SUBUNIT"/>
    <property type="match status" value="1"/>
</dbReference>
<evidence type="ECO:0000256" key="2">
    <source>
        <dbReference type="ARBA" id="ARBA00022692"/>
    </source>
</evidence>
<feature type="compositionally biased region" description="Basic and acidic residues" evidence="7">
    <location>
        <begin position="1"/>
        <end position="11"/>
    </location>
</feature>
<evidence type="ECO:0000259" key="9">
    <source>
        <dbReference type="Pfam" id="PF13962"/>
    </source>
</evidence>
<reference evidence="11" key="1">
    <citation type="journal article" date="2018" name="Gigascience">
        <title>Genome assembly of the Pink Ipe (Handroanthus impetiginosus, Bignoniaceae), a highly valued, ecologically keystone Neotropical timber forest tree.</title>
        <authorList>
            <person name="Silva-Junior O.B."/>
            <person name="Grattapaglia D."/>
            <person name="Novaes E."/>
            <person name="Collevatti R.G."/>
        </authorList>
    </citation>
    <scope>NUCLEOTIDE SEQUENCE [LARGE SCALE GENOMIC DNA]</scope>
    <source>
        <strain evidence="11">cv. UFG-1</strain>
    </source>
</reference>
<evidence type="ECO:0000256" key="6">
    <source>
        <dbReference type="ARBA" id="ARBA00023136"/>
    </source>
</evidence>
<evidence type="ECO:0000256" key="5">
    <source>
        <dbReference type="ARBA" id="ARBA00023043"/>
    </source>
</evidence>
<gene>
    <name evidence="10" type="ORF">CDL12_11910</name>
</gene>
<dbReference type="PANTHER" id="PTHR24186:SF38">
    <property type="entry name" value="ANKYRIN REPEAT FAMILY PROTEIN"/>
    <property type="match status" value="1"/>
</dbReference>
<dbReference type="STRING" id="429701.A0A2G9HD42"/>
<organism evidence="10 11">
    <name type="scientific">Handroanthus impetiginosus</name>
    <dbReference type="NCBI Taxonomy" id="429701"/>
    <lineage>
        <taxon>Eukaryota</taxon>
        <taxon>Viridiplantae</taxon>
        <taxon>Streptophyta</taxon>
        <taxon>Embryophyta</taxon>
        <taxon>Tracheophyta</taxon>
        <taxon>Spermatophyta</taxon>
        <taxon>Magnoliopsida</taxon>
        <taxon>eudicotyledons</taxon>
        <taxon>Gunneridae</taxon>
        <taxon>Pentapetalae</taxon>
        <taxon>asterids</taxon>
        <taxon>lamiids</taxon>
        <taxon>Lamiales</taxon>
        <taxon>Bignoniaceae</taxon>
        <taxon>Crescentiina</taxon>
        <taxon>Tabebuia alliance</taxon>
        <taxon>Handroanthus</taxon>
    </lineage>
</organism>
<dbReference type="Pfam" id="PF13962">
    <property type="entry name" value="PGG"/>
    <property type="match status" value="1"/>
</dbReference>
<dbReference type="AlphaFoldDB" id="A0A2G9HD42"/>
<feature type="transmembrane region" description="Helical" evidence="8">
    <location>
        <begin position="215"/>
        <end position="236"/>
    </location>
</feature>
<evidence type="ECO:0000313" key="11">
    <source>
        <dbReference type="Proteomes" id="UP000231279"/>
    </source>
</evidence>
<feature type="region of interest" description="Disordered" evidence="7">
    <location>
        <begin position="67"/>
        <end position="87"/>
    </location>
</feature>
<comment type="subcellular location">
    <subcellularLocation>
        <location evidence="1">Membrane</location>
        <topology evidence="1">Multi-pass membrane protein</topology>
    </subcellularLocation>
</comment>
<proteinExistence type="predicted"/>
<dbReference type="OrthoDB" id="681126at2759"/>
<keyword evidence="6 8" id="KW-0472">Membrane</keyword>